<evidence type="ECO:0000256" key="1">
    <source>
        <dbReference type="ARBA" id="ARBA00001946"/>
    </source>
</evidence>
<feature type="binding site" evidence="13 14">
    <location>
        <position position="91"/>
    </location>
    <ligand>
        <name>ATP</name>
        <dbReference type="ChEBI" id="CHEBI:30616"/>
    </ligand>
</feature>
<feature type="binding site" evidence="13 14">
    <location>
        <position position="9"/>
    </location>
    <ligand>
        <name>ATP</name>
        <dbReference type="ChEBI" id="CHEBI:30616"/>
    </ligand>
</feature>
<dbReference type="InterPro" id="IPR036850">
    <property type="entry name" value="NDK-like_dom_sf"/>
</dbReference>
<dbReference type="GO" id="GO:0006228">
    <property type="term" value="P:UTP biosynthetic process"/>
    <property type="evidence" value="ECO:0007669"/>
    <property type="project" value="UniProtKB-UniRule"/>
</dbReference>
<comment type="function">
    <text evidence="13">Major role in the synthesis of nucleoside triphosphates other than ATP. The ATP gamma phosphate is transferred to the NDP beta phosphate via a ping-pong mechanism, using a phosphorylated active-site intermediate.</text>
</comment>
<dbReference type="AlphaFoldDB" id="A0A7V4TXZ6"/>
<dbReference type="SUPFAM" id="SSF54919">
    <property type="entry name" value="Nucleoside diphosphate kinase, NDK"/>
    <property type="match status" value="1"/>
</dbReference>
<feature type="active site" description="Pros-phosphohistidine intermediate" evidence="13 14">
    <location>
        <position position="115"/>
    </location>
</feature>
<evidence type="ECO:0000256" key="11">
    <source>
        <dbReference type="ARBA" id="ARBA00022842"/>
    </source>
</evidence>
<dbReference type="PROSITE" id="PS00469">
    <property type="entry name" value="NDPK"/>
    <property type="match status" value="1"/>
</dbReference>
<keyword evidence="13" id="KW-0963">Cytoplasm</keyword>
<keyword evidence="12 13" id="KW-0546">Nucleotide metabolism</keyword>
<dbReference type="GO" id="GO:0006241">
    <property type="term" value="P:CTP biosynthetic process"/>
    <property type="evidence" value="ECO:0007669"/>
    <property type="project" value="UniProtKB-UniRule"/>
</dbReference>
<accession>A0A7V4TXZ6</accession>
<dbReference type="FunFam" id="3.30.70.141:FF:000003">
    <property type="entry name" value="Nucleoside diphosphate kinase"/>
    <property type="match status" value="1"/>
</dbReference>
<dbReference type="HAMAP" id="MF_00451">
    <property type="entry name" value="NDP_kinase"/>
    <property type="match status" value="1"/>
</dbReference>
<keyword evidence="9 13" id="KW-0418">Kinase</keyword>
<comment type="catalytic activity">
    <reaction evidence="13 16">
        <text>a 2'-deoxyribonucleoside 5'-diphosphate + ATP = a 2'-deoxyribonucleoside 5'-triphosphate + ADP</text>
        <dbReference type="Rhea" id="RHEA:44640"/>
        <dbReference type="ChEBI" id="CHEBI:30616"/>
        <dbReference type="ChEBI" id="CHEBI:61560"/>
        <dbReference type="ChEBI" id="CHEBI:73316"/>
        <dbReference type="ChEBI" id="CHEBI:456216"/>
        <dbReference type="EC" id="2.7.4.6"/>
    </reaction>
</comment>
<keyword evidence="6 13" id="KW-0808">Transferase</keyword>
<evidence type="ECO:0000313" key="18">
    <source>
        <dbReference type="EMBL" id="HGY54218.1"/>
    </source>
</evidence>
<evidence type="ECO:0000256" key="5">
    <source>
        <dbReference type="ARBA" id="ARBA00022553"/>
    </source>
</evidence>
<keyword evidence="8 13" id="KW-0547">Nucleotide-binding</keyword>
<evidence type="ECO:0000256" key="8">
    <source>
        <dbReference type="ARBA" id="ARBA00022741"/>
    </source>
</evidence>
<evidence type="ECO:0000256" key="9">
    <source>
        <dbReference type="ARBA" id="ARBA00022777"/>
    </source>
</evidence>
<dbReference type="GO" id="GO:0006183">
    <property type="term" value="P:GTP biosynthetic process"/>
    <property type="evidence" value="ECO:0007669"/>
    <property type="project" value="UniProtKB-UniRule"/>
</dbReference>
<keyword evidence="5 13" id="KW-0597">Phosphoprotein</keyword>
<comment type="similarity">
    <text evidence="2 13 14 15">Belongs to the NDK family.</text>
</comment>
<evidence type="ECO:0000256" key="15">
    <source>
        <dbReference type="RuleBase" id="RU004011"/>
    </source>
</evidence>
<dbReference type="InterPro" id="IPR001564">
    <property type="entry name" value="Nucleoside_diP_kinase"/>
</dbReference>
<evidence type="ECO:0000256" key="7">
    <source>
        <dbReference type="ARBA" id="ARBA00022723"/>
    </source>
</evidence>
<feature type="domain" description="Nucleoside diphosphate kinase-like" evidence="17">
    <location>
        <begin position="1"/>
        <end position="138"/>
    </location>
</feature>
<organism evidence="18">
    <name type="scientific">Caldithrix abyssi</name>
    <dbReference type="NCBI Taxonomy" id="187145"/>
    <lineage>
        <taxon>Bacteria</taxon>
        <taxon>Pseudomonadati</taxon>
        <taxon>Calditrichota</taxon>
        <taxon>Calditrichia</taxon>
        <taxon>Calditrichales</taxon>
        <taxon>Calditrichaceae</taxon>
        <taxon>Caldithrix</taxon>
    </lineage>
</organism>
<feature type="binding site" evidence="13 14">
    <location>
        <position position="85"/>
    </location>
    <ligand>
        <name>ATP</name>
        <dbReference type="ChEBI" id="CHEBI:30616"/>
    </ligand>
</feature>
<dbReference type="EMBL" id="DRQG01000010">
    <property type="protein sequence ID" value="HGY54218.1"/>
    <property type="molecule type" value="Genomic_DNA"/>
</dbReference>
<feature type="binding site" evidence="13 14">
    <location>
        <position position="57"/>
    </location>
    <ligand>
        <name>ATP</name>
        <dbReference type="ChEBI" id="CHEBI:30616"/>
    </ligand>
</feature>
<name>A0A7V4TXZ6_CALAY</name>
<dbReference type="SMART" id="SM00562">
    <property type="entry name" value="NDK"/>
    <property type="match status" value="1"/>
</dbReference>
<dbReference type="InterPro" id="IPR023005">
    <property type="entry name" value="Nucleoside_diP_kinase_AS"/>
</dbReference>
<evidence type="ECO:0000256" key="3">
    <source>
        <dbReference type="ARBA" id="ARBA00012966"/>
    </source>
</evidence>
<evidence type="ECO:0000256" key="2">
    <source>
        <dbReference type="ARBA" id="ARBA00008142"/>
    </source>
</evidence>
<dbReference type="GO" id="GO:0004550">
    <property type="term" value="F:nucleoside diphosphate kinase activity"/>
    <property type="evidence" value="ECO:0007669"/>
    <property type="project" value="UniProtKB-UniRule"/>
</dbReference>
<evidence type="ECO:0000256" key="10">
    <source>
        <dbReference type="ARBA" id="ARBA00022840"/>
    </source>
</evidence>
<keyword evidence="11 13" id="KW-0460">Magnesium</keyword>
<reference evidence="18" key="1">
    <citation type="journal article" date="2020" name="mSystems">
        <title>Genome- and Community-Level Interaction Insights into Carbon Utilization and Element Cycling Functions of Hydrothermarchaeota in Hydrothermal Sediment.</title>
        <authorList>
            <person name="Zhou Z."/>
            <person name="Liu Y."/>
            <person name="Xu W."/>
            <person name="Pan J."/>
            <person name="Luo Z.H."/>
            <person name="Li M."/>
        </authorList>
    </citation>
    <scope>NUCLEOTIDE SEQUENCE [LARGE SCALE GENOMIC DNA]</scope>
    <source>
        <strain evidence="18">HyVt-577</strain>
    </source>
</reference>
<evidence type="ECO:0000256" key="13">
    <source>
        <dbReference type="HAMAP-Rule" id="MF_00451"/>
    </source>
</evidence>
<keyword evidence="7 13" id="KW-0479">Metal-binding</keyword>
<comment type="caution">
    <text evidence="18">The sequence shown here is derived from an EMBL/GenBank/DDBJ whole genome shotgun (WGS) entry which is preliminary data.</text>
</comment>
<feature type="binding site" evidence="13 14">
    <location>
        <position position="112"/>
    </location>
    <ligand>
        <name>ATP</name>
        <dbReference type="ChEBI" id="CHEBI:30616"/>
    </ligand>
</feature>
<dbReference type="Pfam" id="PF00334">
    <property type="entry name" value="NDK"/>
    <property type="match status" value="1"/>
</dbReference>
<dbReference type="PANTHER" id="PTHR11349">
    <property type="entry name" value="NUCLEOSIDE DIPHOSPHATE KINASE"/>
    <property type="match status" value="1"/>
</dbReference>
<proteinExistence type="inferred from homology"/>
<dbReference type="Gene3D" id="3.30.70.141">
    <property type="entry name" value="Nucleoside diphosphate kinase-like domain"/>
    <property type="match status" value="1"/>
</dbReference>
<feature type="binding site" evidence="13 14">
    <location>
        <position position="102"/>
    </location>
    <ligand>
        <name>ATP</name>
        <dbReference type="ChEBI" id="CHEBI:30616"/>
    </ligand>
</feature>
<sequence length="140" mass="15807">MQQTLAILKPDCVQNKLIGKVISRLQSEGFEIIGMKMVKLTKDTAGEFYAVHKERPFYAELVEFMTESRVVVLALEKDNAVEELRKVIGATDPAEAEEGTVRKMFAESKGRNIIHASDSPENARIELSFFFSAKELIENR</sequence>
<evidence type="ECO:0000256" key="6">
    <source>
        <dbReference type="ARBA" id="ARBA00022679"/>
    </source>
</evidence>
<comment type="subcellular location">
    <subcellularLocation>
        <location evidence="13">Cytoplasm</location>
    </subcellularLocation>
</comment>
<protein>
    <recommendedName>
        <fullName evidence="4 13">Nucleoside diphosphate kinase</fullName>
        <shortName evidence="13">NDK</shortName>
        <shortName evidence="13">NDP kinase</shortName>
        <ecNumber evidence="3 13">2.7.4.6</ecNumber>
    </recommendedName>
    <alternativeName>
        <fullName evidence="13">Nucleoside-2-P kinase</fullName>
    </alternativeName>
</protein>
<dbReference type="PROSITE" id="PS51374">
    <property type="entry name" value="NDPK_LIKE"/>
    <property type="match status" value="1"/>
</dbReference>
<evidence type="ECO:0000256" key="12">
    <source>
        <dbReference type="ARBA" id="ARBA00023080"/>
    </source>
</evidence>
<comment type="catalytic activity">
    <reaction evidence="13">
        <text>a ribonucleoside 5'-diphosphate + ATP = a ribonucleoside 5'-triphosphate + ADP</text>
        <dbReference type="Rhea" id="RHEA:18113"/>
        <dbReference type="ChEBI" id="CHEBI:30616"/>
        <dbReference type="ChEBI" id="CHEBI:57930"/>
        <dbReference type="ChEBI" id="CHEBI:61557"/>
        <dbReference type="ChEBI" id="CHEBI:456216"/>
        <dbReference type="EC" id="2.7.4.6"/>
    </reaction>
</comment>
<gene>
    <name evidence="13" type="primary">ndk</name>
    <name evidence="18" type="ORF">ENK44_00820</name>
</gene>
<keyword evidence="10 13" id="KW-0067">ATP-binding</keyword>
<evidence type="ECO:0000256" key="14">
    <source>
        <dbReference type="PROSITE-ProRule" id="PRU00706"/>
    </source>
</evidence>
<comment type="cofactor">
    <cofactor evidence="1 13">
        <name>Mg(2+)</name>
        <dbReference type="ChEBI" id="CHEBI:18420"/>
    </cofactor>
</comment>
<dbReference type="PRINTS" id="PR01243">
    <property type="entry name" value="NUCDPKINASE"/>
</dbReference>
<dbReference type="GO" id="GO:0046872">
    <property type="term" value="F:metal ion binding"/>
    <property type="evidence" value="ECO:0007669"/>
    <property type="project" value="UniProtKB-KW"/>
</dbReference>
<comment type="subunit">
    <text evidence="13">Homotetramer.</text>
</comment>
<evidence type="ECO:0000256" key="16">
    <source>
        <dbReference type="RuleBase" id="RU004013"/>
    </source>
</evidence>
<evidence type="ECO:0000259" key="17">
    <source>
        <dbReference type="SMART" id="SM00562"/>
    </source>
</evidence>
<dbReference type="Proteomes" id="UP000885779">
    <property type="component" value="Unassembled WGS sequence"/>
</dbReference>
<dbReference type="EC" id="2.7.4.6" evidence="3 13"/>
<evidence type="ECO:0000256" key="4">
    <source>
        <dbReference type="ARBA" id="ARBA00017632"/>
    </source>
</evidence>
<dbReference type="NCBIfam" id="NF001908">
    <property type="entry name" value="PRK00668.1"/>
    <property type="match status" value="1"/>
</dbReference>
<dbReference type="GO" id="GO:0005737">
    <property type="term" value="C:cytoplasm"/>
    <property type="evidence" value="ECO:0007669"/>
    <property type="project" value="UniProtKB-SubCell"/>
</dbReference>
<dbReference type="GO" id="GO:0005524">
    <property type="term" value="F:ATP binding"/>
    <property type="evidence" value="ECO:0007669"/>
    <property type="project" value="UniProtKB-UniRule"/>
</dbReference>
<dbReference type="InterPro" id="IPR034907">
    <property type="entry name" value="NDK-like_dom"/>
</dbReference>
<dbReference type="CDD" id="cd04413">
    <property type="entry name" value="NDPk_I"/>
    <property type="match status" value="1"/>
</dbReference>